<keyword evidence="1" id="KW-1185">Reference proteome</keyword>
<name>A0A915KWY4_ROMCU</name>
<dbReference type="Proteomes" id="UP000887565">
    <property type="component" value="Unplaced"/>
</dbReference>
<protein>
    <submittedName>
        <fullName evidence="2">Uncharacterized protein</fullName>
    </submittedName>
</protein>
<evidence type="ECO:0000313" key="1">
    <source>
        <dbReference type="Proteomes" id="UP000887565"/>
    </source>
</evidence>
<accession>A0A915KWY4</accession>
<organism evidence="1 2">
    <name type="scientific">Romanomermis culicivorax</name>
    <name type="common">Nematode worm</name>
    <dbReference type="NCBI Taxonomy" id="13658"/>
    <lineage>
        <taxon>Eukaryota</taxon>
        <taxon>Metazoa</taxon>
        <taxon>Ecdysozoa</taxon>
        <taxon>Nematoda</taxon>
        <taxon>Enoplea</taxon>
        <taxon>Dorylaimia</taxon>
        <taxon>Mermithida</taxon>
        <taxon>Mermithoidea</taxon>
        <taxon>Mermithidae</taxon>
        <taxon>Romanomermis</taxon>
    </lineage>
</organism>
<sequence>MQKSALKKLYLFESYGSQHWSSFLAHHATRMEKKFCGILWKMPKKATKSRVYPLWVRDEFWNVIVEVNHQVVIPICTQLLGSLIDGDEGPCGTINDEALLHPLLELENTIIPDSYPYAPGVETEAELILRDKGYCLCLSLMKILAELPSLKKT</sequence>
<dbReference type="WBParaSite" id="nRc.2.0.1.t43321-RA">
    <property type="protein sequence ID" value="nRc.2.0.1.t43321-RA"/>
    <property type="gene ID" value="nRc.2.0.1.g43321"/>
</dbReference>
<dbReference type="AlphaFoldDB" id="A0A915KWY4"/>
<evidence type="ECO:0000313" key="2">
    <source>
        <dbReference type="WBParaSite" id="nRc.2.0.1.t43321-RA"/>
    </source>
</evidence>
<reference evidence="2" key="1">
    <citation type="submission" date="2022-11" db="UniProtKB">
        <authorList>
            <consortium name="WormBaseParasite"/>
        </authorList>
    </citation>
    <scope>IDENTIFICATION</scope>
</reference>
<proteinExistence type="predicted"/>